<comment type="similarity">
    <text evidence="8">Belongs to the protein kinase superfamily. STE Ser/Thr protein kinase family. MAP kinase kinase subfamily.</text>
</comment>
<organism evidence="13 14">
    <name type="scientific">Diaphorina citri</name>
    <name type="common">Asian citrus psyllid</name>
    <dbReference type="NCBI Taxonomy" id="121845"/>
    <lineage>
        <taxon>Eukaryota</taxon>
        <taxon>Metazoa</taxon>
        <taxon>Ecdysozoa</taxon>
        <taxon>Arthropoda</taxon>
        <taxon>Hexapoda</taxon>
        <taxon>Insecta</taxon>
        <taxon>Pterygota</taxon>
        <taxon>Neoptera</taxon>
        <taxon>Paraneoptera</taxon>
        <taxon>Hemiptera</taxon>
        <taxon>Sternorrhyncha</taxon>
        <taxon>Psylloidea</taxon>
        <taxon>Psyllidae</taxon>
        <taxon>Diaphorininae</taxon>
        <taxon>Diaphorina</taxon>
    </lineage>
</organism>
<keyword evidence="7" id="KW-0829">Tyrosine-protein kinase</keyword>
<dbReference type="Proteomes" id="UP000079169">
    <property type="component" value="Unplaced"/>
</dbReference>
<evidence type="ECO:0000256" key="4">
    <source>
        <dbReference type="ARBA" id="ARBA00022741"/>
    </source>
</evidence>
<dbReference type="PANTHER" id="PTHR48013:SF15">
    <property type="entry name" value="DUAL SPECIFICITY MITOGEN-ACTIVATED PROTEIN KINASE KINASE 4"/>
    <property type="match status" value="1"/>
</dbReference>
<dbReference type="EC" id="2.7.12.2" evidence="9"/>
<dbReference type="GO" id="GO:0004713">
    <property type="term" value="F:protein tyrosine kinase activity"/>
    <property type="evidence" value="ECO:0007669"/>
    <property type="project" value="UniProtKB-KW"/>
</dbReference>
<dbReference type="GO" id="GO:0004674">
    <property type="term" value="F:protein serine/threonine kinase activity"/>
    <property type="evidence" value="ECO:0007669"/>
    <property type="project" value="UniProtKB-KW"/>
</dbReference>
<feature type="binding site" evidence="10">
    <location>
        <position position="168"/>
    </location>
    <ligand>
        <name>ATP</name>
        <dbReference type="ChEBI" id="CHEBI:30616"/>
    </ligand>
</feature>
<dbReference type="PaxDb" id="121845-A0A3Q0J234"/>
<keyword evidence="2" id="KW-0597">Phosphoprotein</keyword>
<keyword evidence="3" id="KW-0808">Transferase</keyword>
<dbReference type="AlphaFoldDB" id="A0A3Q0J234"/>
<feature type="domain" description="Protein kinase" evidence="12">
    <location>
        <begin position="139"/>
        <end position="450"/>
    </location>
</feature>
<evidence type="ECO:0000256" key="3">
    <source>
        <dbReference type="ARBA" id="ARBA00022679"/>
    </source>
</evidence>
<evidence type="ECO:0000256" key="9">
    <source>
        <dbReference type="ARBA" id="ARBA00038999"/>
    </source>
</evidence>
<dbReference type="InterPro" id="IPR011009">
    <property type="entry name" value="Kinase-like_dom_sf"/>
</dbReference>
<evidence type="ECO:0000256" key="10">
    <source>
        <dbReference type="PROSITE-ProRule" id="PRU10141"/>
    </source>
</evidence>
<sequence>MDLNRKGPSRPNRFVLPSEQSINEKAAEKRRQLKQLELQFASNSSIPFSNNALGFPSYVVQPENIVNNDVILQQSNNHRTNVSLPSPHPPTNPPDLTSVTSDKCNKDSSSRLKMCQSIQSSGKLKLSPDTVYDFTSEDLQDLGEIGRGGFGTVNKMIHRSSDTVMAVKRIRSTVDEKDQRQLLMDLDVVMKSNECPYIVQFYGALFKEVIMISTEACFIILASVASFLYSALRDCISEAKSLALEALSDSINKALLILLSLLPSQVTVATVKALNYLKEELKIIHRDVKPSNILLDRRGAIKLCDFGISGQLVDSIAKTRDAGCRPYMAPERIDPLRARGYPSFKTKLGFKFNYRIVQLIQLSSTDCKISSNLQGASQNVKVVTLTDLVTNGSLLLAAVIRKVVQGDPPRLSNSSSTVFSKEFIDFVNTCLIKEEKDRPKYSALLQHEFIRHSDEEDVDIGKYMSEILIKEEKDRPKYSALLQHEFIRHSDEEDVDIGKYMSEMIDAMHSNGLSMFTTNQVDV</sequence>
<evidence type="ECO:0000256" key="6">
    <source>
        <dbReference type="ARBA" id="ARBA00022840"/>
    </source>
</evidence>
<dbReference type="InterPro" id="IPR017441">
    <property type="entry name" value="Protein_kinase_ATP_BS"/>
</dbReference>
<protein>
    <recommendedName>
        <fullName evidence="9">mitogen-activated protein kinase kinase</fullName>
        <ecNumber evidence="9">2.7.12.2</ecNumber>
    </recommendedName>
</protein>
<evidence type="ECO:0000256" key="7">
    <source>
        <dbReference type="ARBA" id="ARBA00023137"/>
    </source>
</evidence>
<dbReference type="GeneID" id="103511116"/>
<reference evidence="14" key="1">
    <citation type="submission" date="2025-08" db="UniProtKB">
        <authorList>
            <consortium name="RefSeq"/>
        </authorList>
    </citation>
    <scope>IDENTIFICATION</scope>
</reference>
<feature type="region of interest" description="Disordered" evidence="11">
    <location>
        <begin position="79"/>
        <end position="101"/>
    </location>
</feature>
<keyword evidence="4 10" id="KW-0547">Nucleotide-binding</keyword>
<evidence type="ECO:0000256" key="11">
    <source>
        <dbReference type="SAM" id="MobiDB-lite"/>
    </source>
</evidence>
<proteinExistence type="inferred from homology"/>
<evidence type="ECO:0000256" key="2">
    <source>
        <dbReference type="ARBA" id="ARBA00022553"/>
    </source>
</evidence>
<dbReference type="InterPro" id="IPR000719">
    <property type="entry name" value="Prot_kinase_dom"/>
</dbReference>
<keyword evidence="1" id="KW-0723">Serine/threonine-protein kinase</keyword>
<dbReference type="InterPro" id="IPR008271">
    <property type="entry name" value="Ser/Thr_kinase_AS"/>
</dbReference>
<dbReference type="FunFam" id="3.30.200.20:FF:000126">
    <property type="entry name" value="Dual specificity mitogen-activated protein kinase kinase 4"/>
    <property type="match status" value="1"/>
</dbReference>
<dbReference type="KEGG" id="dci:103511116"/>
<dbReference type="PROSITE" id="PS00108">
    <property type="entry name" value="PROTEIN_KINASE_ST"/>
    <property type="match status" value="1"/>
</dbReference>
<evidence type="ECO:0000313" key="14">
    <source>
        <dbReference type="RefSeq" id="XP_026680775.1"/>
    </source>
</evidence>
<evidence type="ECO:0000256" key="1">
    <source>
        <dbReference type="ARBA" id="ARBA00022527"/>
    </source>
</evidence>
<accession>A0A3Q0J234</accession>
<keyword evidence="5" id="KW-0418">Kinase</keyword>
<dbReference type="PROSITE" id="PS50011">
    <property type="entry name" value="PROTEIN_KINASE_DOM"/>
    <property type="match status" value="1"/>
</dbReference>
<dbReference type="RefSeq" id="XP_026680775.1">
    <property type="nucleotide sequence ID" value="XM_026824974.1"/>
</dbReference>
<keyword evidence="13" id="KW-1185">Reference proteome</keyword>
<dbReference type="Gene3D" id="3.30.200.20">
    <property type="entry name" value="Phosphorylase Kinase, domain 1"/>
    <property type="match status" value="1"/>
</dbReference>
<dbReference type="PROSITE" id="PS00107">
    <property type="entry name" value="PROTEIN_KINASE_ATP"/>
    <property type="match status" value="1"/>
</dbReference>
<evidence type="ECO:0000256" key="5">
    <source>
        <dbReference type="ARBA" id="ARBA00022777"/>
    </source>
</evidence>
<evidence type="ECO:0000313" key="13">
    <source>
        <dbReference type="Proteomes" id="UP000079169"/>
    </source>
</evidence>
<dbReference type="Pfam" id="PF00069">
    <property type="entry name" value="Pkinase"/>
    <property type="match status" value="1"/>
</dbReference>
<dbReference type="SMART" id="SM00220">
    <property type="entry name" value="S_TKc"/>
    <property type="match status" value="1"/>
</dbReference>
<dbReference type="SUPFAM" id="SSF56112">
    <property type="entry name" value="Protein kinase-like (PK-like)"/>
    <property type="match status" value="1"/>
</dbReference>
<keyword evidence="6 10" id="KW-0067">ATP-binding</keyword>
<evidence type="ECO:0000256" key="8">
    <source>
        <dbReference type="ARBA" id="ARBA00038035"/>
    </source>
</evidence>
<gene>
    <name evidence="14" type="primary">LOC103511116</name>
</gene>
<dbReference type="PANTHER" id="PTHR48013">
    <property type="entry name" value="DUAL SPECIFICITY MITOGEN-ACTIVATED PROTEIN KINASE KINASE 5-RELATED"/>
    <property type="match status" value="1"/>
</dbReference>
<dbReference type="GO" id="GO:0005524">
    <property type="term" value="F:ATP binding"/>
    <property type="evidence" value="ECO:0007669"/>
    <property type="project" value="UniProtKB-UniRule"/>
</dbReference>
<dbReference type="GO" id="GO:0008545">
    <property type="term" value="F:JUN kinase kinase activity"/>
    <property type="evidence" value="ECO:0007669"/>
    <property type="project" value="TreeGrafter"/>
</dbReference>
<dbReference type="Gene3D" id="1.10.510.10">
    <property type="entry name" value="Transferase(Phosphotransferase) domain 1"/>
    <property type="match status" value="2"/>
</dbReference>
<dbReference type="STRING" id="121845.A0A3Q0J234"/>
<name>A0A3Q0J234_DIACI</name>
<evidence type="ECO:0000259" key="12">
    <source>
        <dbReference type="PROSITE" id="PS50011"/>
    </source>
</evidence>